<proteinExistence type="predicted"/>
<gene>
    <name evidence="1" type="ORF">CFK37_03650</name>
</gene>
<dbReference type="Proteomes" id="UP000198312">
    <property type="component" value="Chromosome"/>
</dbReference>
<dbReference type="AlphaFoldDB" id="A0A220U0E1"/>
<name>A0A220U0E1_9BACI</name>
<dbReference type="RefSeq" id="WP_089060608.1">
    <property type="nucleotide sequence ID" value="NZ_CP022315.1"/>
</dbReference>
<protein>
    <submittedName>
        <fullName evidence="1">Uncharacterized protein</fullName>
    </submittedName>
</protein>
<dbReference type="EMBL" id="CP022315">
    <property type="protein sequence ID" value="ASK61331.1"/>
    <property type="molecule type" value="Genomic_DNA"/>
</dbReference>
<accession>A0A220U0E1</accession>
<organism evidence="1 2">
    <name type="scientific">Virgibacillus phasianinus</name>
    <dbReference type="NCBI Taxonomy" id="2017483"/>
    <lineage>
        <taxon>Bacteria</taxon>
        <taxon>Bacillati</taxon>
        <taxon>Bacillota</taxon>
        <taxon>Bacilli</taxon>
        <taxon>Bacillales</taxon>
        <taxon>Bacillaceae</taxon>
        <taxon>Virgibacillus</taxon>
    </lineage>
</organism>
<keyword evidence="2" id="KW-1185">Reference proteome</keyword>
<evidence type="ECO:0000313" key="1">
    <source>
        <dbReference type="EMBL" id="ASK61331.1"/>
    </source>
</evidence>
<reference evidence="1 2" key="1">
    <citation type="submission" date="2017-07" db="EMBL/GenBank/DDBJ databases">
        <title>Virgibacillus sp. LM2416.</title>
        <authorList>
            <person name="Tak E.J."/>
            <person name="Bae J.-W."/>
        </authorList>
    </citation>
    <scope>NUCLEOTIDE SEQUENCE [LARGE SCALE GENOMIC DNA]</scope>
    <source>
        <strain evidence="1 2">LM2416</strain>
    </source>
</reference>
<evidence type="ECO:0000313" key="2">
    <source>
        <dbReference type="Proteomes" id="UP000198312"/>
    </source>
</evidence>
<dbReference type="KEGG" id="vil:CFK37_03650"/>
<sequence>MFFIVSIGIISIVVLALIEGNKATLVSTQNGSKKLGDFILHIRVEEVDKGIKVYRALQYKGKESVVIEHRTPLISVSLDQKNRSFTSSTTLKEMNYGHSYHPQKAKIIEITEEGQYTLYCAARFKVGGKDKKIKYIQRLTLE</sequence>